<name>A0AAN8LWC6_9TELE</name>
<evidence type="ECO:0000313" key="1">
    <source>
        <dbReference type="EMBL" id="KAK6309286.1"/>
    </source>
</evidence>
<keyword evidence="2" id="KW-1185">Reference proteome</keyword>
<evidence type="ECO:0000313" key="2">
    <source>
        <dbReference type="Proteomes" id="UP001356427"/>
    </source>
</evidence>
<dbReference type="Proteomes" id="UP001356427">
    <property type="component" value="Unassembled WGS sequence"/>
</dbReference>
<organism evidence="1 2">
    <name type="scientific">Coregonus suidteri</name>
    <dbReference type="NCBI Taxonomy" id="861788"/>
    <lineage>
        <taxon>Eukaryota</taxon>
        <taxon>Metazoa</taxon>
        <taxon>Chordata</taxon>
        <taxon>Craniata</taxon>
        <taxon>Vertebrata</taxon>
        <taxon>Euteleostomi</taxon>
        <taxon>Actinopterygii</taxon>
        <taxon>Neopterygii</taxon>
        <taxon>Teleostei</taxon>
        <taxon>Protacanthopterygii</taxon>
        <taxon>Salmoniformes</taxon>
        <taxon>Salmonidae</taxon>
        <taxon>Coregoninae</taxon>
        <taxon>Coregonus</taxon>
    </lineage>
</organism>
<dbReference type="AlphaFoldDB" id="A0AAN8LWC6"/>
<protein>
    <submittedName>
        <fullName evidence="1">Uncharacterized protein</fullName>
    </submittedName>
</protein>
<dbReference type="EMBL" id="JAGTTL010000018">
    <property type="protein sequence ID" value="KAK6309286.1"/>
    <property type="molecule type" value="Genomic_DNA"/>
</dbReference>
<accession>A0AAN8LWC6</accession>
<sequence>MCSLSPGAAWKIVQEQKDNSQGLVSPLQAGITYFLLKLYGPVSQTQIKPSPRLKSMSMKMYALTNCKVALDKSVC</sequence>
<proteinExistence type="predicted"/>
<reference evidence="1 2" key="1">
    <citation type="submission" date="2021-04" db="EMBL/GenBank/DDBJ databases">
        <authorList>
            <person name="De Guttry C."/>
            <person name="Zahm M."/>
            <person name="Klopp C."/>
            <person name="Cabau C."/>
            <person name="Louis A."/>
            <person name="Berthelot C."/>
            <person name="Parey E."/>
            <person name="Roest Crollius H."/>
            <person name="Montfort J."/>
            <person name="Robinson-Rechavi M."/>
            <person name="Bucao C."/>
            <person name="Bouchez O."/>
            <person name="Gislard M."/>
            <person name="Lluch J."/>
            <person name="Milhes M."/>
            <person name="Lampietro C."/>
            <person name="Lopez Roques C."/>
            <person name="Donnadieu C."/>
            <person name="Braasch I."/>
            <person name="Desvignes T."/>
            <person name="Postlethwait J."/>
            <person name="Bobe J."/>
            <person name="Wedekind C."/>
            <person name="Guiguen Y."/>
        </authorList>
    </citation>
    <scope>NUCLEOTIDE SEQUENCE [LARGE SCALE GENOMIC DNA]</scope>
    <source>
        <strain evidence="1">Cs_M1</strain>
        <tissue evidence="1">Blood</tissue>
    </source>
</reference>
<gene>
    <name evidence="1" type="ORF">J4Q44_G00207490</name>
</gene>
<comment type="caution">
    <text evidence="1">The sequence shown here is derived from an EMBL/GenBank/DDBJ whole genome shotgun (WGS) entry which is preliminary data.</text>
</comment>